<dbReference type="Pfam" id="PF00903">
    <property type="entry name" value="Glyoxalase"/>
    <property type="match status" value="1"/>
</dbReference>
<keyword evidence="3" id="KW-1185">Reference proteome</keyword>
<dbReference type="CDD" id="cd06587">
    <property type="entry name" value="VOC"/>
    <property type="match status" value="1"/>
</dbReference>
<comment type="caution">
    <text evidence="2">The sequence shown here is derived from an EMBL/GenBank/DDBJ whole genome shotgun (WGS) entry which is preliminary data.</text>
</comment>
<dbReference type="InterPro" id="IPR029068">
    <property type="entry name" value="Glyas_Bleomycin-R_OHBP_Dase"/>
</dbReference>
<protein>
    <recommendedName>
        <fullName evidence="1">VOC domain-containing protein</fullName>
    </recommendedName>
</protein>
<dbReference type="AlphaFoldDB" id="A0A4Q7MFQ6"/>
<evidence type="ECO:0000259" key="1">
    <source>
        <dbReference type="PROSITE" id="PS51819"/>
    </source>
</evidence>
<reference evidence="2 3" key="1">
    <citation type="submission" date="2019-02" db="EMBL/GenBank/DDBJ databases">
        <title>Genomic Encyclopedia of Type Strains, Phase IV (KMG-IV): sequencing the most valuable type-strain genomes for metagenomic binning, comparative biology and taxonomic classification.</title>
        <authorList>
            <person name="Goeker M."/>
        </authorList>
    </citation>
    <scope>NUCLEOTIDE SEQUENCE [LARGE SCALE GENOMIC DNA]</scope>
    <source>
        <strain evidence="2 3">DSM 43045</strain>
    </source>
</reference>
<sequence>MQLQFLYVPVADLTSAVAFYRDELGWEEAWRESDDTVAFAVPGSSVQVMVSTAPGSAGPMYEVDDLEAFLASHPSVPRRGDTSEIPDGRVVELEGPGGNAFHVFDQVDAASGA</sequence>
<name>A0A4Q7MFQ6_9MICO</name>
<dbReference type="RefSeq" id="WP_130352583.1">
    <property type="nucleotide sequence ID" value="NZ_SGWY01000002.1"/>
</dbReference>
<dbReference type="SUPFAM" id="SSF54593">
    <property type="entry name" value="Glyoxalase/Bleomycin resistance protein/Dihydroxybiphenyl dioxygenase"/>
    <property type="match status" value="1"/>
</dbReference>
<dbReference type="PROSITE" id="PS51819">
    <property type="entry name" value="VOC"/>
    <property type="match status" value="1"/>
</dbReference>
<proteinExistence type="predicted"/>
<dbReference type="InterPro" id="IPR037523">
    <property type="entry name" value="VOC_core"/>
</dbReference>
<accession>A0A4Q7MFQ6</accession>
<dbReference type="Gene3D" id="3.10.180.10">
    <property type="entry name" value="2,3-Dihydroxybiphenyl 1,2-Dioxygenase, domain 1"/>
    <property type="match status" value="1"/>
</dbReference>
<dbReference type="EMBL" id="SGWY01000002">
    <property type="protein sequence ID" value="RZS65938.1"/>
    <property type="molecule type" value="Genomic_DNA"/>
</dbReference>
<feature type="domain" description="VOC" evidence="1">
    <location>
        <begin position="2"/>
        <end position="106"/>
    </location>
</feature>
<dbReference type="OrthoDB" id="5119162at2"/>
<dbReference type="InterPro" id="IPR004360">
    <property type="entry name" value="Glyas_Fos-R_dOase_dom"/>
</dbReference>
<evidence type="ECO:0000313" key="2">
    <source>
        <dbReference type="EMBL" id="RZS65938.1"/>
    </source>
</evidence>
<evidence type="ECO:0000313" key="3">
    <source>
        <dbReference type="Proteomes" id="UP000293289"/>
    </source>
</evidence>
<dbReference type="Proteomes" id="UP000293289">
    <property type="component" value="Unassembled WGS sequence"/>
</dbReference>
<organism evidence="2 3">
    <name type="scientific">Agromyces ramosus</name>
    <dbReference type="NCBI Taxonomy" id="33879"/>
    <lineage>
        <taxon>Bacteria</taxon>
        <taxon>Bacillati</taxon>
        <taxon>Actinomycetota</taxon>
        <taxon>Actinomycetes</taxon>
        <taxon>Micrococcales</taxon>
        <taxon>Microbacteriaceae</taxon>
        <taxon>Agromyces</taxon>
    </lineage>
</organism>
<gene>
    <name evidence="2" type="ORF">EV187_1647</name>
</gene>